<name>A0A6B2M523_9BACT</name>
<keyword evidence="9" id="KW-0472">Membrane</keyword>
<evidence type="ECO:0000256" key="5">
    <source>
        <dbReference type="ARBA" id="ARBA00022692"/>
    </source>
</evidence>
<dbReference type="Pfam" id="PF07715">
    <property type="entry name" value="Plug"/>
    <property type="match status" value="1"/>
</dbReference>
<dbReference type="SUPFAM" id="SSF56935">
    <property type="entry name" value="Porins"/>
    <property type="match status" value="1"/>
</dbReference>
<dbReference type="InterPro" id="IPR036942">
    <property type="entry name" value="Beta-barrel_TonB_sf"/>
</dbReference>
<accession>A0A6B2M523</accession>
<dbReference type="InterPro" id="IPR037066">
    <property type="entry name" value="Plug_dom_sf"/>
</dbReference>
<evidence type="ECO:0000256" key="2">
    <source>
        <dbReference type="ARBA" id="ARBA00022448"/>
    </source>
</evidence>
<dbReference type="PANTHER" id="PTHR32552:SF81">
    <property type="entry name" value="TONB-DEPENDENT OUTER MEMBRANE RECEPTOR"/>
    <property type="match status" value="1"/>
</dbReference>
<keyword evidence="3" id="KW-1134">Transmembrane beta strand</keyword>
<feature type="domain" description="TonB-dependent receptor plug" evidence="11">
    <location>
        <begin position="61"/>
        <end position="174"/>
    </location>
</feature>
<keyword evidence="8" id="KW-0798">TonB box</keyword>
<reference evidence="12 13" key="1">
    <citation type="submission" date="2020-02" db="EMBL/GenBank/DDBJ databases">
        <title>Albibacoteraceae fam. nov., the first described family within the subdivision 4 Verrucomicrobia.</title>
        <authorList>
            <person name="Xi F."/>
        </authorList>
    </citation>
    <scope>NUCLEOTIDE SEQUENCE [LARGE SCALE GENOMIC DNA]</scope>
    <source>
        <strain evidence="12 13">CK1056</strain>
    </source>
</reference>
<evidence type="ECO:0000256" key="6">
    <source>
        <dbReference type="ARBA" id="ARBA00023004"/>
    </source>
</evidence>
<evidence type="ECO:0000256" key="9">
    <source>
        <dbReference type="ARBA" id="ARBA00023136"/>
    </source>
</evidence>
<dbReference type="GO" id="GO:0006826">
    <property type="term" value="P:iron ion transport"/>
    <property type="evidence" value="ECO:0007669"/>
    <property type="project" value="UniProtKB-KW"/>
</dbReference>
<evidence type="ECO:0000313" key="12">
    <source>
        <dbReference type="EMBL" id="NDV63194.1"/>
    </source>
</evidence>
<keyword evidence="10" id="KW-0998">Cell outer membrane</keyword>
<dbReference type="PANTHER" id="PTHR32552">
    <property type="entry name" value="FERRICHROME IRON RECEPTOR-RELATED"/>
    <property type="match status" value="1"/>
</dbReference>
<proteinExistence type="predicted"/>
<evidence type="ECO:0000256" key="7">
    <source>
        <dbReference type="ARBA" id="ARBA00023065"/>
    </source>
</evidence>
<dbReference type="GO" id="GO:0009279">
    <property type="term" value="C:cell outer membrane"/>
    <property type="evidence" value="ECO:0007669"/>
    <property type="project" value="UniProtKB-SubCell"/>
</dbReference>
<evidence type="ECO:0000256" key="4">
    <source>
        <dbReference type="ARBA" id="ARBA00022496"/>
    </source>
</evidence>
<organism evidence="12 13">
    <name type="scientific">Oceanipulchritudo coccoides</name>
    <dbReference type="NCBI Taxonomy" id="2706888"/>
    <lineage>
        <taxon>Bacteria</taxon>
        <taxon>Pseudomonadati</taxon>
        <taxon>Verrucomicrobiota</taxon>
        <taxon>Opitutia</taxon>
        <taxon>Puniceicoccales</taxon>
        <taxon>Oceanipulchritudinaceae</taxon>
        <taxon>Oceanipulchritudo</taxon>
    </lineage>
</organism>
<evidence type="ECO:0000256" key="1">
    <source>
        <dbReference type="ARBA" id="ARBA00004571"/>
    </source>
</evidence>
<comment type="subcellular location">
    <subcellularLocation>
        <location evidence="1">Cell outer membrane</location>
        <topology evidence="1">Multi-pass membrane protein</topology>
    </subcellularLocation>
</comment>
<protein>
    <recommendedName>
        <fullName evidence="11">TonB-dependent receptor plug domain-containing protein</fullName>
    </recommendedName>
</protein>
<keyword evidence="4" id="KW-0410">Iron transport</keyword>
<comment type="caution">
    <text evidence="12">The sequence shown here is derived from an EMBL/GenBank/DDBJ whole genome shotgun (WGS) entry which is preliminary data.</text>
</comment>
<keyword evidence="7" id="KW-0406">Ion transport</keyword>
<dbReference type="RefSeq" id="WP_163966386.1">
    <property type="nucleotide sequence ID" value="NZ_JAAGNX010000003.1"/>
</dbReference>
<dbReference type="AlphaFoldDB" id="A0A6B2M523"/>
<keyword evidence="2" id="KW-0813">Transport</keyword>
<evidence type="ECO:0000256" key="3">
    <source>
        <dbReference type="ARBA" id="ARBA00022452"/>
    </source>
</evidence>
<dbReference type="InterPro" id="IPR039426">
    <property type="entry name" value="TonB-dep_rcpt-like"/>
</dbReference>
<evidence type="ECO:0000256" key="10">
    <source>
        <dbReference type="ARBA" id="ARBA00023237"/>
    </source>
</evidence>
<dbReference type="Proteomes" id="UP000478417">
    <property type="component" value="Unassembled WGS sequence"/>
</dbReference>
<keyword evidence="13" id="KW-1185">Reference proteome</keyword>
<dbReference type="InterPro" id="IPR012910">
    <property type="entry name" value="Plug_dom"/>
</dbReference>
<keyword evidence="6" id="KW-0408">Iron</keyword>
<evidence type="ECO:0000259" key="11">
    <source>
        <dbReference type="Pfam" id="PF07715"/>
    </source>
</evidence>
<evidence type="ECO:0000256" key="8">
    <source>
        <dbReference type="ARBA" id="ARBA00023077"/>
    </source>
</evidence>
<dbReference type="Gene3D" id="2.170.130.10">
    <property type="entry name" value="TonB-dependent receptor, plug domain"/>
    <property type="match status" value="1"/>
</dbReference>
<dbReference type="EMBL" id="JAAGNX010000003">
    <property type="protein sequence ID" value="NDV63194.1"/>
    <property type="molecule type" value="Genomic_DNA"/>
</dbReference>
<dbReference type="Gene3D" id="2.40.170.20">
    <property type="entry name" value="TonB-dependent receptor, beta-barrel domain"/>
    <property type="match status" value="1"/>
</dbReference>
<sequence length="1174" mass="132511">MKLQKYLIPILLPITPLLAQTDEEESDSQVFELSPFVVDAQDDTGYYASQTLAGTRLKTDVRDVGSSIQILTSEFIDDVGADDVNDLFLYTTNTESSGLNGNFADYTVGATSFGDEAFRANPQGAQRIRGLTRADNTRNYFLTRIPSDQFNTERVEINRGANSILFGLGSPAGIANTSLSQARFSDFGEIRHRFDSEGTSRFELDYNKEVIKDKLAVRLALLADQTKFYQEPAFEDDDRVYLSAIAKPWKGAALRGFIESGDRDANRPSIIFPASTLETWFDSNPIVRQRVQDILDTNGVTDINGNPLTVPSNMAIAFDPFLYDIYARNETKVLNAGDVNLDGTIDAADDLARIHSLRNQVVFPQNNADRFVKHPNASRQILDVFNYNQIDKGGAAGGVSAIQTNINTKFWLPKVATLPFEIDPSGNGQTSYNYNASIMPWREWDATLVPTSISNLDIFDYTKNLLSGNSSFQNDDWKHYNITFEQLLLNDHFGFEVVYDNQDYSREVFIPFQAWTAVFVDVMENYLGQPNPNFGRPFIQARTNKVDIEDSRDTIRITSFLRVVPEEIWGDSRLASWLGKHTFTGLYNNYDQDDSRSTYNQYITDEFAGSTIRANEVENLTSAQRRYNYMFYLSDQDLTQLNSVDEVRLNRLTYQNIWNPGQTTTITGLDPVTGERYTEELQYNVLMDGYDTNAQSVDSYAAIWNGSFFNHHLIGLAGWRRDEARSVSYDAALDPITGLPDLDMMNLIGSDKEVTTESVSWSVVGHVPDRFMPEGTGLSLHYGVSENFTLGASQRDLYGNDVPAPSGETKEYGFTLELFDGKLFARVNWFETDLLNRALENNNNLYTKFITRGMLHIYGHLSESQVRGFIPPSGDPDSTDYDPGTPNFDLGMQALSDLSALIPQEVLEQANLVDFDGTGRVTDNSNPANTLLFGDTEDVTAEGLEVEVTYNPTRNWRISLNVAKQETVVTNYSPRLAALLEQTDSIIGSANGSIKDLRFYPDYDNEPLAYMTGEFTDNNDIGEWLEKLVYSDYRNFKSQEGRISDQQRKWRVNLITNYNFRDGFLDGFSIGGAYRWQDGAVVGYPAELINGQIISDVSSPHKAPSETNVDVWLRYRRKLFNKKVDWTIELRVQNINTDADDLIAVAASRNTDYEVAVWRPGPPRIWRITNTFKF</sequence>
<evidence type="ECO:0000313" key="13">
    <source>
        <dbReference type="Proteomes" id="UP000478417"/>
    </source>
</evidence>
<gene>
    <name evidence="12" type="ORF">G0Q06_12080</name>
</gene>
<keyword evidence="5" id="KW-0812">Transmembrane</keyword>